<gene>
    <name evidence="3" type="ORF">ACFFK0_02590</name>
</gene>
<reference evidence="3 4" key="1">
    <citation type="submission" date="2024-09" db="EMBL/GenBank/DDBJ databases">
        <authorList>
            <person name="Sun Q."/>
            <person name="Mori K."/>
        </authorList>
    </citation>
    <scope>NUCLEOTIDE SEQUENCE [LARGE SCALE GENOMIC DNA]</scope>
    <source>
        <strain evidence="3 4">CCM 7759</strain>
    </source>
</reference>
<keyword evidence="4" id="KW-1185">Reference proteome</keyword>
<protein>
    <recommendedName>
        <fullName evidence="5">Salivary secreted peptide</fullName>
    </recommendedName>
</protein>
<sequence>MSRALHIVLFAATCAIVIYLAAESDPVQGTNGAAKDPNPMKINQEQFNRMQQQPEQFVSR</sequence>
<organism evidence="3 4">
    <name type="scientific">Paenibacillus chartarius</name>
    <dbReference type="NCBI Taxonomy" id="747481"/>
    <lineage>
        <taxon>Bacteria</taxon>
        <taxon>Bacillati</taxon>
        <taxon>Bacillota</taxon>
        <taxon>Bacilli</taxon>
        <taxon>Bacillales</taxon>
        <taxon>Paenibacillaceae</taxon>
        <taxon>Paenibacillus</taxon>
    </lineage>
</organism>
<name>A0ABV6DFC4_9BACL</name>
<evidence type="ECO:0000313" key="4">
    <source>
        <dbReference type="Proteomes" id="UP001589776"/>
    </source>
</evidence>
<comment type="caution">
    <text evidence="3">The sequence shown here is derived from an EMBL/GenBank/DDBJ whole genome shotgun (WGS) entry which is preliminary data.</text>
</comment>
<evidence type="ECO:0008006" key="5">
    <source>
        <dbReference type="Google" id="ProtNLM"/>
    </source>
</evidence>
<feature type="region of interest" description="Disordered" evidence="1">
    <location>
        <begin position="27"/>
        <end position="60"/>
    </location>
</feature>
<evidence type="ECO:0000313" key="3">
    <source>
        <dbReference type="EMBL" id="MFC0211348.1"/>
    </source>
</evidence>
<keyword evidence="2" id="KW-0732">Signal</keyword>
<feature type="chain" id="PRO_5045336738" description="Salivary secreted peptide" evidence="2">
    <location>
        <begin position="22"/>
        <end position="60"/>
    </location>
</feature>
<dbReference type="EMBL" id="JBHLWN010000014">
    <property type="protein sequence ID" value="MFC0211348.1"/>
    <property type="molecule type" value="Genomic_DNA"/>
</dbReference>
<evidence type="ECO:0000256" key="2">
    <source>
        <dbReference type="SAM" id="SignalP"/>
    </source>
</evidence>
<dbReference type="RefSeq" id="WP_377468323.1">
    <property type="nucleotide sequence ID" value="NZ_JBHLWN010000014.1"/>
</dbReference>
<feature type="signal peptide" evidence="2">
    <location>
        <begin position="1"/>
        <end position="21"/>
    </location>
</feature>
<proteinExistence type="predicted"/>
<evidence type="ECO:0000256" key="1">
    <source>
        <dbReference type="SAM" id="MobiDB-lite"/>
    </source>
</evidence>
<dbReference type="Proteomes" id="UP001589776">
    <property type="component" value="Unassembled WGS sequence"/>
</dbReference>
<feature type="compositionally biased region" description="Polar residues" evidence="1">
    <location>
        <begin position="41"/>
        <end position="60"/>
    </location>
</feature>
<accession>A0ABV6DFC4</accession>